<keyword evidence="12" id="KW-0170">Cobalt</keyword>
<dbReference type="GO" id="GO:0002953">
    <property type="term" value="F:5'-deoxynucleotidase activity"/>
    <property type="evidence" value="ECO:0007669"/>
    <property type="project" value="UniProtKB-EC"/>
</dbReference>
<dbReference type="FunCoup" id="Q6CL01">
    <property type="interactions" value="518"/>
</dbReference>
<dbReference type="InterPro" id="IPR039356">
    <property type="entry name" value="YfbR/HDDC2"/>
</dbReference>
<dbReference type="OMA" id="PFFHMLE"/>
<dbReference type="PANTHER" id="PTHR11845">
    <property type="entry name" value="5'-DEOXYNUCLEOTIDASE HDDC2"/>
    <property type="match status" value="1"/>
</dbReference>
<comment type="function">
    <text evidence="5">Catalyzes the dephosphorylation of the nucleoside 5'-monophosphates deoxyadenosine monophosphate (dAMP), deoxycytidine monophosphate (dCMP), deoxyguanosine monophosphate (dGMP) and deoxythymidine monophosphate (dTMP).</text>
</comment>
<dbReference type="GO" id="GO:0046872">
    <property type="term" value="F:metal ion binding"/>
    <property type="evidence" value="ECO:0007669"/>
    <property type="project" value="UniProtKB-KW"/>
</dbReference>
<comment type="cofactor">
    <cofactor evidence="4">
        <name>Mg(2+)</name>
        <dbReference type="ChEBI" id="CHEBI:18420"/>
    </cofactor>
</comment>
<dbReference type="EMBL" id="CR382126">
    <property type="protein sequence ID" value="CAG98096.1"/>
    <property type="molecule type" value="Genomic_DNA"/>
</dbReference>
<organism evidence="14 15">
    <name type="scientific">Kluyveromyces lactis (strain ATCC 8585 / CBS 2359 / DSM 70799 / NBRC 1267 / NRRL Y-1140 / WM37)</name>
    <name type="common">Yeast</name>
    <name type="synonym">Candida sphaerica</name>
    <dbReference type="NCBI Taxonomy" id="284590"/>
    <lineage>
        <taxon>Eukaryota</taxon>
        <taxon>Fungi</taxon>
        <taxon>Dikarya</taxon>
        <taxon>Ascomycota</taxon>
        <taxon>Saccharomycotina</taxon>
        <taxon>Saccharomycetes</taxon>
        <taxon>Saccharomycetales</taxon>
        <taxon>Saccharomycetaceae</taxon>
        <taxon>Kluyveromyces</taxon>
    </lineage>
</organism>
<dbReference type="GO" id="GO:0005737">
    <property type="term" value="C:cytoplasm"/>
    <property type="evidence" value="ECO:0007669"/>
    <property type="project" value="TreeGrafter"/>
</dbReference>
<evidence type="ECO:0000313" key="14">
    <source>
        <dbReference type="EMBL" id="CAG98096.1"/>
    </source>
</evidence>
<keyword evidence="9" id="KW-0479">Metal-binding</keyword>
<protein>
    <recommendedName>
        <fullName evidence="8">5'-deoxynucleotidase</fullName>
        <ecNumber evidence="8">3.1.3.89</ecNumber>
    </recommendedName>
</protein>
<evidence type="ECO:0000256" key="4">
    <source>
        <dbReference type="ARBA" id="ARBA00001946"/>
    </source>
</evidence>
<dbReference type="InParanoid" id="Q6CL01"/>
<keyword evidence="11" id="KW-0460">Magnesium</keyword>
<dbReference type="PROSITE" id="PS51831">
    <property type="entry name" value="HD"/>
    <property type="match status" value="1"/>
</dbReference>
<comment type="cofactor">
    <cofactor evidence="2">
        <name>Mn(2+)</name>
        <dbReference type="ChEBI" id="CHEBI:29035"/>
    </cofactor>
</comment>
<dbReference type="SMART" id="SM00471">
    <property type="entry name" value="HDc"/>
    <property type="match status" value="1"/>
</dbReference>
<accession>Q6CL01</accession>
<dbReference type="KEGG" id="kla:KLLA0_F06798g"/>
<evidence type="ECO:0000256" key="11">
    <source>
        <dbReference type="ARBA" id="ARBA00022842"/>
    </source>
</evidence>
<dbReference type="GeneID" id="2894775"/>
<dbReference type="Gene3D" id="1.10.3210.10">
    <property type="entry name" value="Hypothetical protein af1432"/>
    <property type="match status" value="1"/>
</dbReference>
<comment type="similarity">
    <text evidence="6">Belongs to the HDDC2 family.</text>
</comment>
<proteinExistence type="inferred from homology"/>
<dbReference type="STRING" id="284590.Q6CL01"/>
<gene>
    <name evidence="14" type="ORF">KLLA0_F06798g</name>
</gene>
<dbReference type="CDD" id="cd00077">
    <property type="entry name" value="HDc"/>
    <property type="match status" value="1"/>
</dbReference>
<evidence type="ECO:0000256" key="7">
    <source>
        <dbReference type="ARBA" id="ARBA00011738"/>
    </source>
</evidence>
<dbReference type="HOGENOM" id="CLU_039453_2_0_1"/>
<dbReference type="PANTHER" id="PTHR11845:SF13">
    <property type="entry name" value="5'-DEOXYNUCLEOTIDASE HDDC2"/>
    <property type="match status" value="1"/>
</dbReference>
<comment type="subunit">
    <text evidence="7">Homodimer.</text>
</comment>
<keyword evidence="10" id="KW-0378">Hydrolase</keyword>
<dbReference type="FunFam" id="1.10.3210.10:FF:000011">
    <property type="entry name" value="HD domain-containing protein 2"/>
    <property type="match status" value="1"/>
</dbReference>
<evidence type="ECO:0000256" key="1">
    <source>
        <dbReference type="ARBA" id="ARBA00001638"/>
    </source>
</evidence>
<dbReference type="GO" id="GO:0009159">
    <property type="term" value="P:deoxyribonucleoside monophosphate catabolic process"/>
    <property type="evidence" value="ECO:0007669"/>
    <property type="project" value="UniProtKB-ARBA"/>
</dbReference>
<evidence type="ECO:0000313" key="15">
    <source>
        <dbReference type="Proteomes" id="UP000000598"/>
    </source>
</evidence>
<dbReference type="SUPFAM" id="SSF109604">
    <property type="entry name" value="HD-domain/PDEase-like"/>
    <property type="match status" value="1"/>
</dbReference>
<reference evidence="14 15" key="1">
    <citation type="journal article" date="2004" name="Nature">
        <title>Genome evolution in yeasts.</title>
        <authorList>
            <consortium name="Genolevures"/>
            <person name="Dujon B."/>
            <person name="Sherman D."/>
            <person name="Fischer G."/>
            <person name="Durrens P."/>
            <person name="Casaregola S."/>
            <person name="Lafontaine I."/>
            <person name="de Montigny J."/>
            <person name="Marck C."/>
            <person name="Neuveglise C."/>
            <person name="Talla E."/>
            <person name="Goffard N."/>
            <person name="Frangeul L."/>
            <person name="Aigle M."/>
            <person name="Anthouard V."/>
            <person name="Babour A."/>
            <person name="Barbe V."/>
            <person name="Barnay S."/>
            <person name="Blanchin S."/>
            <person name="Beckerich J.M."/>
            <person name="Beyne E."/>
            <person name="Bleykasten C."/>
            <person name="Boisrame A."/>
            <person name="Boyer J."/>
            <person name="Cattolico L."/>
            <person name="Confanioleri F."/>
            <person name="de Daruvar A."/>
            <person name="Despons L."/>
            <person name="Fabre E."/>
            <person name="Fairhead C."/>
            <person name="Ferry-Dumazet H."/>
            <person name="Groppi A."/>
            <person name="Hantraye F."/>
            <person name="Hennequin C."/>
            <person name="Jauniaux N."/>
            <person name="Joyet P."/>
            <person name="Kachouri R."/>
            <person name="Kerrest A."/>
            <person name="Koszul R."/>
            <person name="Lemaire M."/>
            <person name="Lesur I."/>
            <person name="Ma L."/>
            <person name="Muller H."/>
            <person name="Nicaud J.M."/>
            <person name="Nikolski M."/>
            <person name="Oztas S."/>
            <person name="Ozier-Kalogeropoulos O."/>
            <person name="Pellenz S."/>
            <person name="Potier S."/>
            <person name="Richard G.F."/>
            <person name="Straub M.L."/>
            <person name="Suleau A."/>
            <person name="Swennene D."/>
            <person name="Tekaia F."/>
            <person name="Wesolowski-Louvel M."/>
            <person name="Westhof E."/>
            <person name="Wirth B."/>
            <person name="Zeniou-Meyer M."/>
            <person name="Zivanovic I."/>
            <person name="Bolotin-Fukuhara M."/>
            <person name="Thierry A."/>
            <person name="Bouchier C."/>
            <person name="Caudron B."/>
            <person name="Scarpelli C."/>
            <person name="Gaillardin C."/>
            <person name="Weissenbach J."/>
            <person name="Wincker P."/>
            <person name="Souciet J.L."/>
        </authorList>
    </citation>
    <scope>NUCLEOTIDE SEQUENCE [LARGE SCALE GENOMIC DNA]</scope>
    <source>
        <strain evidence="15">ATCC 8585 / CBS 2359 / DSM 70799 / NBRC 1267 / NRRL Y-1140 / WM37</strain>
    </source>
</reference>
<dbReference type="EC" id="3.1.3.89" evidence="8"/>
<evidence type="ECO:0000256" key="3">
    <source>
        <dbReference type="ARBA" id="ARBA00001941"/>
    </source>
</evidence>
<dbReference type="RefSeq" id="XP_455388.1">
    <property type="nucleotide sequence ID" value="XM_455388.1"/>
</dbReference>
<dbReference type="InterPro" id="IPR006674">
    <property type="entry name" value="HD_domain"/>
</dbReference>
<dbReference type="PaxDb" id="284590-Q6CL01"/>
<comment type="cofactor">
    <cofactor evidence="3">
        <name>Co(2+)</name>
        <dbReference type="ChEBI" id="CHEBI:48828"/>
    </cofactor>
</comment>
<dbReference type="eggNOG" id="KOG3197">
    <property type="taxonomic scope" value="Eukaryota"/>
</dbReference>
<dbReference type="AlphaFoldDB" id="Q6CL01"/>
<evidence type="ECO:0000259" key="13">
    <source>
        <dbReference type="PROSITE" id="PS51831"/>
    </source>
</evidence>
<evidence type="ECO:0000256" key="12">
    <source>
        <dbReference type="ARBA" id="ARBA00023285"/>
    </source>
</evidence>
<evidence type="ECO:0000256" key="6">
    <source>
        <dbReference type="ARBA" id="ARBA00009999"/>
    </source>
</evidence>
<dbReference type="InterPro" id="IPR003607">
    <property type="entry name" value="HD/PDEase_dom"/>
</dbReference>
<name>Q6CL01_KLULA</name>
<evidence type="ECO:0000256" key="2">
    <source>
        <dbReference type="ARBA" id="ARBA00001936"/>
    </source>
</evidence>
<feature type="domain" description="HD" evidence="13">
    <location>
        <begin position="98"/>
        <end position="204"/>
    </location>
</feature>
<evidence type="ECO:0000256" key="5">
    <source>
        <dbReference type="ARBA" id="ARBA00004074"/>
    </source>
</evidence>
<dbReference type="Proteomes" id="UP000000598">
    <property type="component" value="Chromosome F"/>
</dbReference>
<evidence type="ECO:0000256" key="9">
    <source>
        <dbReference type="ARBA" id="ARBA00022723"/>
    </source>
</evidence>
<dbReference type="Pfam" id="PF13023">
    <property type="entry name" value="HD_3"/>
    <property type="match status" value="1"/>
</dbReference>
<keyword evidence="15" id="KW-1185">Reference proteome</keyword>
<evidence type="ECO:0000256" key="8">
    <source>
        <dbReference type="ARBA" id="ARBA00012964"/>
    </source>
</evidence>
<comment type="catalytic activity">
    <reaction evidence="1">
        <text>a 2'-deoxyribonucleoside 5'-phosphate + H2O = a 2'-deoxyribonucleoside + phosphate</text>
        <dbReference type="Rhea" id="RHEA:36167"/>
        <dbReference type="ChEBI" id="CHEBI:15377"/>
        <dbReference type="ChEBI" id="CHEBI:18274"/>
        <dbReference type="ChEBI" id="CHEBI:43474"/>
        <dbReference type="ChEBI" id="CHEBI:65317"/>
        <dbReference type="EC" id="3.1.3.89"/>
    </reaction>
</comment>
<evidence type="ECO:0000256" key="10">
    <source>
        <dbReference type="ARBA" id="ARBA00022801"/>
    </source>
</evidence>
<sequence>MYRTFSYFSKQSSITFRLTHQKGNLFDSSCRFFSSRPLPTSKMTMEWNPRDHVPAEVKELLSEPQPNYVLAFLHIVEQLKLQKRTGWIDHDIIPCESIADHMYRMGVTTMLIKDPNVDVKKCVRIALVHDIAESLVGDITPFDPVTKEEKHQRELDTITYLCEEIIKPYNSVAADEILSDWLAYENISSLEARYVKDIDKFEMLVQCFEYEKRHSGTKDLSQFYGAVSSIKTEEVKSWVSHLVKRRTEFFQQL</sequence>